<dbReference type="Gene3D" id="3.10.430.100">
    <property type="entry name" value="Ribosomal protein L9, C-terminal domain"/>
    <property type="match status" value="1"/>
</dbReference>
<evidence type="ECO:0000256" key="3">
    <source>
        <dbReference type="ARBA" id="ARBA00022884"/>
    </source>
</evidence>
<accession>A0A8F0F7F4</accession>
<gene>
    <name evidence="8" type="primary">rpl9</name>
</gene>
<reference evidence="8" key="1">
    <citation type="journal article" date="2021" name="Genome Biol. Evol.">
        <title>Genomic rearrangements and sequence evolution across brown algal organelles.</title>
        <authorList>
            <person name="Starko S."/>
            <person name="Bringloe T.T."/>
            <person name="Gomez M.S."/>
            <person name="Darby H."/>
            <person name="Graham S.W."/>
            <person name="Martone P.T."/>
        </authorList>
    </citation>
    <scope>NUCLEOTIDE SEQUENCE</scope>
</reference>
<dbReference type="GO" id="GO:0003735">
    <property type="term" value="F:structural constituent of ribosome"/>
    <property type="evidence" value="ECO:0007669"/>
    <property type="project" value="InterPro"/>
</dbReference>
<organism evidence="8">
    <name type="scientific">Protohalopteris sp</name>
    <dbReference type="NCBI Taxonomy" id="2843287"/>
    <lineage>
        <taxon>Eukaryota</taxon>
        <taxon>Sar</taxon>
        <taxon>Stramenopiles</taxon>
        <taxon>Ochrophyta</taxon>
        <taxon>PX clade</taxon>
        <taxon>Phaeophyceae</taxon>
        <taxon>Sphacelariales</taxon>
        <taxon>Stypocaulaceae</taxon>
        <taxon>Protohalopteris</taxon>
    </lineage>
</organism>
<evidence type="ECO:0000256" key="6">
    <source>
        <dbReference type="ARBA" id="ARBA00035427"/>
    </source>
</evidence>
<dbReference type="Pfam" id="PF03948">
    <property type="entry name" value="Ribosomal_L9_C"/>
    <property type="match status" value="1"/>
</dbReference>
<dbReference type="HAMAP" id="MF_00503">
    <property type="entry name" value="Ribosomal_bL9"/>
    <property type="match status" value="1"/>
</dbReference>
<feature type="domain" description="Ribosomal protein L9" evidence="7">
    <location>
        <begin position="18"/>
        <end position="45"/>
    </location>
</feature>
<evidence type="ECO:0000256" key="4">
    <source>
        <dbReference type="ARBA" id="ARBA00022980"/>
    </source>
</evidence>
<dbReference type="InterPro" id="IPR009027">
    <property type="entry name" value="Ribosomal_bL9/RNase_H1_N"/>
</dbReference>
<evidence type="ECO:0000256" key="2">
    <source>
        <dbReference type="ARBA" id="ARBA00022730"/>
    </source>
</evidence>
<dbReference type="SUPFAM" id="SSF55653">
    <property type="entry name" value="Ribosomal protein L9 C-domain"/>
    <property type="match status" value="1"/>
</dbReference>
<dbReference type="SUPFAM" id="SSF55658">
    <property type="entry name" value="L9 N-domain-like"/>
    <property type="match status" value="1"/>
</dbReference>
<keyword evidence="5" id="KW-0687">Ribonucleoprotein</keyword>
<proteinExistence type="inferred from homology"/>
<dbReference type="GO" id="GO:0006412">
    <property type="term" value="P:translation"/>
    <property type="evidence" value="ECO:0007669"/>
    <property type="project" value="InterPro"/>
</dbReference>
<dbReference type="InterPro" id="IPR020069">
    <property type="entry name" value="Ribosomal_bL9_C"/>
</dbReference>
<keyword evidence="2" id="KW-0699">rRNA-binding</keyword>
<dbReference type="GO" id="GO:0019843">
    <property type="term" value="F:rRNA binding"/>
    <property type="evidence" value="ECO:0007669"/>
    <property type="project" value="UniProtKB-KW"/>
</dbReference>
<evidence type="ECO:0000313" key="8">
    <source>
        <dbReference type="EMBL" id="QWK41902.1"/>
    </source>
</evidence>
<dbReference type="InterPro" id="IPR036935">
    <property type="entry name" value="Ribosomal_bL9_N_sf"/>
</dbReference>
<dbReference type="InterPro" id="IPR020070">
    <property type="entry name" value="Ribosomal_bL9_N"/>
</dbReference>
<protein>
    <recommendedName>
        <fullName evidence="6">50S ribosomal protein L9, chloroplastic</fullName>
    </recommendedName>
</protein>
<dbReference type="Pfam" id="PF01281">
    <property type="entry name" value="Ribosomal_L9_N"/>
    <property type="match status" value="1"/>
</dbReference>
<dbReference type="InterPro" id="IPR000244">
    <property type="entry name" value="Ribosomal_bL9"/>
</dbReference>
<keyword evidence="8" id="KW-0934">Plastid</keyword>
<dbReference type="Gene3D" id="3.40.5.10">
    <property type="entry name" value="Ribosomal protein L9, N-terminal domain"/>
    <property type="match status" value="1"/>
</dbReference>
<comment type="similarity">
    <text evidence="1">Belongs to the bacterial ribosomal protein bL9 family.</text>
</comment>
<keyword evidence="3" id="KW-0694">RNA-binding</keyword>
<dbReference type="InterPro" id="IPR036791">
    <property type="entry name" value="Ribosomal_bL9_C_sf"/>
</dbReference>
<dbReference type="AlphaFoldDB" id="A0A8F0F7F4"/>
<dbReference type="PROSITE" id="PS00651">
    <property type="entry name" value="RIBOSOMAL_L9"/>
    <property type="match status" value="1"/>
</dbReference>
<dbReference type="GO" id="GO:1990904">
    <property type="term" value="C:ribonucleoprotein complex"/>
    <property type="evidence" value="ECO:0007669"/>
    <property type="project" value="UniProtKB-KW"/>
</dbReference>
<dbReference type="EMBL" id="MZ156028">
    <property type="protein sequence ID" value="QWK41902.1"/>
    <property type="molecule type" value="Genomic_DNA"/>
</dbReference>
<evidence type="ECO:0000259" key="7">
    <source>
        <dbReference type="PROSITE" id="PS00651"/>
    </source>
</evidence>
<keyword evidence="4 8" id="KW-0689">Ribosomal protein</keyword>
<evidence type="ECO:0000256" key="5">
    <source>
        <dbReference type="ARBA" id="ARBA00023274"/>
    </source>
</evidence>
<dbReference type="GO" id="GO:0005840">
    <property type="term" value="C:ribosome"/>
    <property type="evidence" value="ECO:0007669"/>
    <property type="project" value="UniProtKB-KW"/>
</dbReference>
<evidence type="ECO:0000256" key="1">
    <source>
        <dbReference type="ARBA" id="ARBA00010605"/>
    </source>
</evidence>
<dbReference type="PANTHER" id="PTHR21368">
    <property type="entry name" value="50S RIBOSOMAL PROTEIN L9"/>
    <property type="match status" value="1"/>
</dbReference>
<dbReference type="InterPro" id="IPR020594">
    <property type="entry name" value="Ribosomal_bL9_bac/chp"/>
</dbReference>
<dbReference type="NCBIfam" id="TIGR00158">
    <property type="entry name" value="L9"/>
    <property type="match status" value="1"/>
</dbReference>
<name>A0A8F0F7F4_9PHAE</name>
<sequence>MRKKTVQVILTQNVHLLGKQGQLIKVKSGYIRNYLIPSKLGKLATPKLINQFKLRQQELTIKEKQSKEKYTKFKEILENLEKFRIKKKISENGKFFGKITKKQILDLISNKTGGTFELTKNQLELPEMKQVGDYTINIVLNTNIIAKINIKILPE</sequence>
<geneLocation type="plastid" evidence="8"/>